<evidence type="ECO:0000313" key="14">
    <source>
        <dbReference type="EMBL" id="KTB40787.1"/>
    </source>
</evidence>
<evidence type="ECO:0000256" key="6">
    <source>
        <dbReference type="ARBA" id="ARBA00022692"/>
    </source>
</evidence>
<dbReference type="InterPro" id="IPR002401">
    <property type="entry name" value="Cyt_P450_E_grp-I"/>
</dbReference>
<dbReference type="SUPFAM" id="SSF48264">
    <property type="entry name" value="Cytochrome P450"/>
    <property type="match status" value="1"/>
</dbReference>
<dbReference type="PANTHER" id="PTHR24305">
    <property type="entry name" value="CYTOCHROME P450"/>
    <property type="match status" value="1"/>
</dbReference>
<dbReference type="PRINTS" id="PR00463">
    <property type="entry name" value="EP450I"/>
</dbReference>
<evidence type="ECO:0000256" key="10">
    <source>
        <dbReference type="ARBA" id="ARBA00023004"/>
    </source>
</evidence>
<dbReference type="CDD" id="cd11069">
    <property type="entry name" value="CYP_FUM15-like"/>
    <property type="match status" value="1"/>
</dbReference>
<protein>
    <recommendedName>
        <fullName evidence="16">Cytochrome p450</fullName>
    </recommendedName>
</protein>
<keyword evidence="5 13" id="KW-0349">Heme</keyword>
<keyword evidence="6" id="KW-0812">Transmembrane</keyword>
<dbReference type="Pfam" id="PF00067">
    <property type="entry name" value="p450"/>
    <property type="match status" value="1"/>
</dbReference>
<dbReference type="PRINTS" id="PR00385">
    <property type="entry name" value="P450"/>
</dbReference>
<dbReference type="GO" id="GO:0005506">
    <property type="term" value="F:iron ion binding"/>
    <property type="evidence" value="ECO:0007669"/>
    <property type="project" value="InterPro"/>
</dbReference>
<evidence type="ECO:0000256" key="1">
    <source>
        <dbReference type="ARBA" id="ARBA00001971"/>
    </source>
</evidence>
<keyword evidence="10 13" id="KW-0408">Iron</keyword>
<evidence type="ECO:0000256" key="9">
    <source>
        <dbReference type="ARBA" id="ARBA00023002"/>
    </source>
</evidence>
<keyword evidence="7 13" id="KW-0479">Metal-binding</keyword>
<comment type="subcellular location">
    <subcellularLocation>
        <location evidence="2">Membrane</location>
    </subcellularLocation>
</comment>
<evidence type="ECO:0000256" key="11">
    <source>
        <dbReference type="ARBA" id="ARBA00023033"/>
    </source>
</evidence>
<name>A0A0W0FWQ8_MONRR</name>
<dbReference type="GO" id="GO:0004497">
    <property type="term" value="F:monooxygenase activity"/>
    <property type="evidence" value="ECO:0007669"/>
    <property type="project" value="UniProtKB-KW"/>
</dbReference>
<dbReference type="InterPro" id="IPR001128">
    <property type="entry name" value="Cyt_P450"/>
</dbReference>
<evidence type="ECO:0000256" key="8">
    <source>
        <dbReference type="ARBA" id="ARBA00022989"/>
    </source>
</evidence>
<dbReference type="eggNOG" id="KOG0159">
    <property type="taxonomic scope" value="Eukaryota"/>
</dbReference>
<keyword evidence="11" id="KW-0503">Monooxygenase</keyword>
<dbReference type="AlphaFoldDB" id="A0A0W0FWQ8"/>
<dbReference type="EMBL" id="LATX01001551">
    <property type="protein sequence ID" value="KTB40787.1"/>
    <property type="molecule type" value="Genomic_DNA"/>
</dbReference>
<evidence type="ECO:0000256" key="12">
    <source>
        <dbReference type="ARBA" id="ARBA00023136"/>
    </source>
</evidence>
<sequence>MGTGLIISVSSLLLLVFFYRRSRRTTSIATIRGPRSKSWFIGNLGELLQPQAGETDFTWQSQYGGIVRFKAAFGEDRLLVSDPKAVQHILHAPNYRWERSEELRKRTMVMIGPGISSVVGTDHRRHRRIMQPGFGGPASRALIPVFFSAAASLSNAWRDLIMQSDAGSKVFNVPHWVSRATLDAIGHAGFDYQFGAMENADNRLSRVYTNIFADVFGSPSDKMLLSLAVSSLLPLKFLEFLREHSPGERLDRVRSFKKVNIEVAKELVQEKAKEVVEGKGNKDVMSLLVKANLSENERARMSEAELLAQMSTIFVAGHETTANSLSWTLLELCRYPEMQTRLREEIRAKKRELASKGNTTGALTVEDLESLPYLNAVIKESLRYNPVAIHIHRAATTDDVIPLSEPILTSDGQYISEILVQKGQKAVVSVCSYNRNKNVFGEDAHEFKPDRWLNDSDDIQKTASVGVYANLATFAGGLRSCIGWRFAILELQAFVVELIDNFEFSMTPECSRIRRQTFHSLNPFGTFPLRAMKSPSFEWLMNTLSTLFVEHLHDNRVSSVKQGTDTVICLGQHLAIGKQADSDSLAFRKRKTVSHLNAACRAAKEAIQYSSRKHEELTILTDGLITELING</sequence>
<proteinExistence type="inferred from homology"/>
<evidence type="ECO:0000256" key="13">
    <source>
        <dbReference type="PIRSR" id="PIRSR602401-1"/>
    </source>
</evidence>
<evidence type="ECO:0000256" key="4">
    <source>
        <dbReference type="ARBA" id="ARBA00010617"/>
    </source>
</evidence>
<keyword evidence="9" id="KW-0560">Oxidoreductase</keyword>
<dbReference type="InterPro" id="IPR050121">
    <property type="entry name" value="Cytochrome_P450_monoxygenase"/>
</dbReference>
<feature type="binding site" description="axial binding residue" evidence="13">
    <location>
        <position position="481"/>
    </location>
    <ligand>
        <name>heme</name>
        <dbReference type="ChEBI" id="CHEBI:30413"/>
    </ligand>
    <ligandPart>
        <name>Fe</name>
        <dbReference type="ChEBI" id="CHEBI:18248"/>
    </ligandPart>
</feature>
<dbReference type="GO" id="GO:0016020">
    <property type="term" value="C:membrane"/>
    <property type="evidence" value="ECO:0007669"/>
    <property type="project" value="UniProtKB-SubCell"/>
</dbReference>
<evidence type="ECO:0000313" key="15">
    <source>
        <dbReference type="Proteomes" id="UP000054988"/>
    </source>
</evidence>
<dbReference type="GO" id="GO:0020037">
    <property type="term" value="F:heme binding"/>
    <property type="evidence" value="ECO:0007669"/>
    <property type="project" value="InterPro"/>
</dbReference>
<evidence type="ECO:0000256" key="7">
    <source>
        <dbReference type="ARBA" id="ARBA00022723"/>
    </source>
</evidence>
<dbReference type="Gene3D" id="1.10.630.10">
    <property type="entry name" value="Cytochrome P450"/>
    <property type="match status" value="1"/>
</dbReference>
<dbReference type="PANTHER" id="PTHR24305:SF166">
    <property type="entry name" value="CYTOCHROME P450 12A4, MITOCHONDRIAL-RELATED"/>
    <property type="match status" value="1"/>
</dbReference>
<keyword evidence="12" id="KW-0472">Membrane</keyword>
<comment type="caution">
    <text evidence="14">The sequence shown here is derived from an EMBL/GenBank/DDBJ whole genome shotgun (WGS) entry which is preliminary data.</text>
</comment>
<gene>
    <name evidence="14" type="ORF">WG66_6679</name>
</gene>
<comment type="similarity">
    <text evidence="4">Belongs to the cytochrome P450 family.</text>
</comment>
<organism evidence="14 15">
    <name type="scientific">Moniliophthora roreri</name>
    <name type="common">Frosty pod rot fungus</name>
    <name type="synonym">Monilia roreri</name>
    <dbReference type="NCBI Taxonomy" id="221103"/>
    <lineage>
        <taxon>Eukaryota</taxon>
        <taxon>Fungi</taxon>
        <taxon>Dikarya</taxon>
        <taxon>Basidiomycota</taxon>
        <taxon>Agaricomycotina</taxon>
        <taxon>Agaricomycetes</taxon>
        <taxon>Agaricomycetidae</taxon>
        <taxon>Agaricales</taxon>
        <taxon>Marasmiineae</taxon>
        <taxon>Marasmiaceae</taxon>
        <taxon>Moniliophthora</taxon>
    </lineage>
</organism>
<keyword evidence="8" id="KW-1133">Transmembrane helix</keyword>
<reference evidence="14 15" key="1">
    <citation type="submission" date="2015-12" db="EMBL/GenBank/DDBJ databases">
        <title>Draft genome sequence of Moniliophthora roreri, the causal agent of frosty pod rot of cacao.</title>
        <authorList>
            <person name="Aime M.C."/>
            <person name="Diaz-Valderrama J.R."/>
            <person name="Kijpornyongpan T."/>
            <person name="Phillips-Mora W."/>
        </authorList>
    </citation>
    <scope>NUCLEOTIDE SEQUENCE [LARGE SCALE GENOMIC DNA]</scope>
    <source>
        <strain evidence="14 15">MCA 2952</strain>
    </source>
</reference>
<dbReference type="Proteomes" id="UP000054988">
    <property type="component" value="Unassembled WGS sequence"/>
</dbReference>
<accession>A0A0W0FWQ8</accession>
<comment type="cofactor">
    <cofactor evidence="1 13">
        <name>heme</name>
        <dbReference type="ChEBI" id="CHEBI:30413"/>
    </cofactor>
</comment>
<evidence type="ECO:0000256" key="5">
    <source>
        <dbReference type="ARBA" id="ARBA00022617"/>
    </source>
</evidence>
<evidence type="ECO:0000256" key="2">
    <source>
        <dbReference type="ARBA" id="ARBA00004370"/>
    </source>
</evidence>
<evidence type="ECO:0000256" key="3">
    <source>
        <dbReference type="ARBA" id="ARBA00004721"/>
    </source>
</evidence>
<dbReference type="GO" id="GO:0016705">
    <property type="term" value="F:oxidoreductase activity, acting on paired donors, with incorporation or reduction of molecular oxygen"/>
    <property type="evidence" value="ECO:0007669"/>
    <property type="project" value="InterPro"/>
</dbReference>
<evidence type="ECO:0008006" key="16">
    <source>
        <dbReference type="Google" id="ProtNLM"/>
    </source>
</evidence>
<comment type="pathway">
    <text evidence="3">Secondary metabolite biosynthesis; terpenoid biosynthesis.</text>
</comment>
<dbReference type="InterPro" id="IPR036396">
    <property type="entry name" value="Cyt_P450_sf"/>
</dbReference>